<gene>
    <name evidence="2" type="ORF">US96_C0054G0010</name>
</gene>
<dbReference type="PATRIC" id="fig|1618569.3.peg.977"/>
<keyword evidence="1" id="KW-0812">Transmembrane</keyword>
<evidence type="ECO:0000313" key="3">
    <source>
        <dbReference type="Proteomes" id="UP000034181"/>
    </source>
</evidence>
<keyword evidence="1" id="KW-1133">Transmembrane helix</keyword>
<evidence type="ECO:0000313" key="2">
    <source>
        <dbReference type="EMBL" id="KKQ73748.1"/>
    </source>
</evidence>
<dbReference type="EMBL" id="LBUZ01000054">
    <property type="protein sequence ID" value="KKQ73748.1"/>
    <property type="molecule type" value="Genomic_DNA"/>
</dbReference>
<accession>A0A0G0K204</accession>
<reference evidence="2 3" key="1">
    <citation type="journal article" date="2015" name="Nature">
        <title>rRNA introns, odd ribosomes, and small enigmatic genomes across a large radiation of phyla.</title>
        <authorList>
            <person name="Brown C.T."/>
            <person name="Hug L.A."/>
            <person name="Thomas B.C."/>
            <person name="Sharon I."/>
            <person name="Castelle C.J."/>
            <person name="Singh A."/>
            <person name="Wilkins M.J."/>
            <person name="Williams K.H."/>
            <person name="Banfield J.F."/>
        </authorList>
    </citation>
    <scope>NUCLEOTIDE SEQUENCE [LARGE SCALE GENOMIC DNA]</scope>
</reference>
<protein>
    <submittedName>
        <fullName evidence="2">Uncharacterized protein</fullName>
    </submittedName>
</protein>
<evidence type="ECO:0000256" key="1">
    <source>
        <dbReference type="SAM" id="Phobius"/>
    </source>
</evidence>
<proteinExistence type="predicted"/>
<organism evidence="2 3">
    <name type="scientific">Candidatus Woesebacteria bacterium GW2011_GWB1_38_5b</name>
    <dbReference type="NCBI Taxonomy" id="1618569"/>
    <lineage>
        <taxon>Bacteria</taxon>
        <taxon>Candidatus Woeseibacteriota</taxon>
    </lineage>
</organism>
<feature type="transmembrane region" description="Helical" evidence="1">
    <location>
        <begin position="7"/>
        <end position="29"/>
    </location>
</feature>
<keyword evidence="1" id="KW-0472">Membrane</keyword>
<comment type="caution">
    <text evidence="2">The sequence shown here is derived from an EMBL/GenBank/DDBJ whole genome shotgun (WGS) entry which is preliminary data.</text>
</comment>
<sequence>MARKGFVHLAMLLIIPIIVAIGAVILIAVNQDSSSTSNPSNSIQPTTDPQKVVAAFFDSVTAKDKNKAKRFLSPNVDKVALQSTLSDSSTTPSLYTQDFSYKLTGNQTELSGKTAYVNVDIEVQGQLLPTLVILQKETNGTWLITDSETAVADNNGMFPSEVRQSNSVNRVVLVLMGSADFYLTSPEGTHAGYDFTTGKRINEIKDVFYDGRFSDKLQSFSIVDMEGTWELKIIGNGEGQYILSTQPVDDPSSASFITGQSQKDSITTYILRYPSEKGKPIEVVATQ</sequence>
<dbReference type="Proteomes" id="UP000034181">
    <property type="component" value="Unassembled WGS sequence"/>
</dbReference>
<name>A0A0G0K204_9BACT</name>
<dbReference type="AlphaFoldDB" id="A0A0G0K204"/>